<gene>
    <name evidence="1" type="ORF">FSCOSCO3_A013226</name>
</gene>
<evidence type="ECO:0000313" key="1">
    <source>
        <dbReference type="EMBL" id="CAK6961466.1"/>
    </source>
</evidence>
<dbReference type="AlphaFoldDB" id="A0AAV1NPG6"/>
<reference evidence="1 2" key="1">
    <citation type="submission" date="2024-01" db="EMBL/GenBank/DDBJ databases">
        <authorList>
            <person name="Alioto T."/>
            <person name="Alioto T."/>
            <person name="Gomez Garrido J."/>
        </authorList>
    </citation>
    <scope>NUCLEOTIDE SEQUENCE [LARGE SCALE GENOMIC DNA]</scope>
</reference>
<keyword evidence="2" id="KW-1185">Reference proteome</keyword>
<protein>
    <submittedName>
        <fullName evidence="1">Protein phosphatase 1 regulatory subunit 32</fullName>
    </submittedName>
</protein>
<dbReference type="Pfam" id="PF15691">
    <property type="entry name" value="PPP1R32"/>
    <property type="match status" value="2"/>
</dbReference>
<dbReference type="PANTHER" id="PTHR34349:SF1">
    <property type="entry name" value="PROTEIN PHOSPHATASE 1 REGULATORY SUBUNIT 32"/>
    <property type="match status" value="1"/>
</dbReference>
<dbReference type="InterPro" id="IPR031410">
    <property type="entry name" value="SAXO4"/>
</dbReference>
<proteinExistence type="predicted"/>
<name>A0AAV1NPG6_SCOSC</name>
<dbReference type="Proteomes" id="UP001314229">
    <property type="component" value="Unassembled WGS sequence"/>
</dbReference>
<evidence type="ECO:0000313" key="2">
    <source>
        <dbReference type="Proteomes" id="UP001314229"/>
    </source>
</evidence>
<comment type="caution">
    <text evidence="1">The sequence shown here is derived from an EMBL/GenBank/DDBJ whole genome shotgun (WGS) entry which is preliminary data.</text>
</comment>
<dbReference type="GO" id="GO:0019902">
    <property type="term" value="F:phosphatase binding"/>
    <property type="evidence" value="ECO:0007669"/>
    <property type="project" value="TreeGrafter"/>
</dbReference>
<accession>A0AAV1NPG6</accession>
<organism evidence="1 2">
    <name type="scientific">Scomber scombrus</name>
    <name type="common">Atlantic mackerel</name>
    <name type="synonym">Scomber vernalis</name>
    <dbReference type="NCBI Taxonomy" id="13677"/>
    <lineage>
        <taxon>Eukaryota</taxon>
        <taxon>Metazoa</taxon>
        <taxon>Chordata</taxon>
        <taxon>Craniata</taxon>
        <taxon>Vertebrata</taxon>
        <taxon>Euteleostomi</taxon>
        <taxon>Actinopterygii</taxon>
        <taxon>Neopterygii</taxon>
        <taxon>Teleostei</taxon>
        <taxon>Neoteleostei</taxon>
        <taxon>Acanthomorphata</taxon>
        <taxon>Pelagiaria</taxon>
        <taxon>Scombriformes</taxon>
        <taxon>Scombridae</taxon>
        <taxon>Scomber</taxon>
    </lineage>
</organism>
<sequence length="330" mass="37111">MAEQERIVMPTAAAADDRGRLTSNKFYNTSYRASYGATVPDAGKVNFTAHLGRPSVTGFTSNQRPAIFYRPSLDHIDNPRFGLLLSDSFMTQTKRHYQPPIRSSSLRSFPNVVNNPRESGFYQLRNHPKTETVEQKTEYQRLFVPYRLTSTAPENYVTVGPKGETGFTEGTDLQLNTFQEKKSCTVEPRQTLNSMTKKDFLPPLFLQGTEATPSLRSRSSRETGFTRGTLAPLACPTSLLPSYQTKVNPPTEIMIGKKEPSGSLLNAPNNQAFPNAPFDCSHFTTHYKSMFCRHTDFEKLRSGRTGAGIISSKMSNGYNRRDMDRFIFRG</sequence>
<dbReference type="EMBL" id="CAWUFR010000051">
    <property type="protein sequence ID" value="CAK6961466.1"/>
    <property type="molecule type" value="Genomic_DNA"/>
</dbReference>
<dbReference type="PANTHER" id="PTHR34349">
    <property type="entry name" value="PROTEIN PHOSPHATASE 1 REGULATORY SUBUNIT 32"/>
    <property type="match status" value="1"/>
</dbReference>